<evidence type="ECO:0000313" key="2">
    <source>
        <dbReference type="Proteomes" id="UP000595437"/>
    </source>
</evidence>
<reference evidence="2" key="1">
    <citation type="submission" date="2021-01" db="EMBL/GenBank/DDBJ databases">
        <title>Caligus Genome Assembly.</title>
        <authorList>
            <person name="Gallardo-Escarate C."/>
        </authorList>
    </citation>
    <scope>NUCLEOTIDE SEQUENCE [LARGE SCALE GENOMIC DNA]</scope>
</reference>
<dbReference type="EMBL" id="CP045898">
    <property type="protein sequence ID" value="QQP40103.1"/>
    <property type="molecule type" value="Genomic_DNA"/>
</dbReference>
<dbReference type="OrthoDB" id="446809at2759"/>
<proteinExistence type="predicted"/>
<sequence length="63" mass="7030">MYIDGTRLMFHHLAQSFRKGEKSGGGPPLQHPSMGYTSFEDALYVHAVIEAVKRSSKEKPGPR</sequence>
<protein>
    <submittedName>
        <fullName evidence="1">Uncharacterized protein</fullName>
    </submittedName>
</protein>
<organism evidence="1 2">
    <name type="scientific">Caligus rogercresseyi</name>
    <name type="common">Sea louse</name>
    <dbReference type="NCBI Taxonomy" id="217165"/>
    <lineage>
        <taxon>Eukaryota</taxon>
        <taxon>Metazoa</taxon>
        <taxon>Ecdysozoa</taxon>
        <taxon>Arthropoda</taxon>
        <taxon>Crustacea</taxon>
        <taxon>Multicrustacea</taxon>
        <taxon>Hexanauplia</taxon>
        <taxon>Copepoda</taxon>
        <taxon>Siphonostomatoida</taxon>
        <taxon>Caligidae</taxon>
        <taxon>Caligus</taxon>
    </lineage>
</organism>
<keyword evidence="2" id="KW-1185">Reference proteome</keyword>
<accession>A0A7T8JYQ8</accession>
<gene>
    <name evidence="1" type="ORF">FKW44_014040</name>
</gene>
<dbReference type="AlphaFoldDB" id="A0A7T8JYQ8"/>
<name>A0A7T8JYQ8_CALRO</name>
<evidence type="ECO:0000313" key="1">
    <source>
        <dbReference type="EMBL" id="QQP40103.1"/>
    </source>
</evidence>
<dbReference type="Gene3D" id="3.30.360.10">
    <property type="entry name" value="Dihydrodipicolinate Reductase, domain 2"/>
    <property type="match status" value="1"/>
</dbReference>
<dbReference type="Proteomes" id="UP000595437">
    <property type="component" value="Chromosome 9"/>
</dbReference>